<dbReference type="Proteomes" id="UP001187415">
    <property type="component" value="Unassembled WGS sequence"/>
</dbReference>
<evidence type="ECO:0000256" key="1">
    <source>
        <dbReference type="SAM" id="MobiDB-lite"/>
    </source>
</evidence>
<organism evidence="2 3">
    <name type="scientific">Channa striata</name>
    <name type="common">Snakehead murrel</name>
    <name type="synonym">Ophicephalus striatus</name>
    <dbReference type="NCBI Taxonomy" id="64152"/>
    <lineage>
        <taxon>Eukaryota</taxon>
        <taxon>Metazoa</taxon>
        <taxon>Chordata</taxon>
        <taxon>Craniata</taxon>
        <taxon>Vertebrata</taxon>
        <taxon>Euteleostomi</taxon>
        <taxon>Actinopterygii</taxon>
        <taxon>Neopterygii</taxon>
        <taxon>Teleostei</taxon>
        <taxon>Neoteleostei</taxon>
        <taxon>Acanthomorphata</taxon>
        <taxon>Anabantaria</taxon>
        <taxon>Anabantiformes</taxon>
        <taxon>Channoidei</taxon>
        <taxon>Channidae</taxon>
        <taxon>Channa</taxon>
    </lineage>
</organism>
<evidence type="ECO:0000313" key="3">
    <source>
        <dbReference type="Proteomes" id="UP001187415"/>
    </source>
</evidence>
<evidence type="ECO:0000313" key="2">
    <source>
        <dbReference type="EMBL" id="KAK2822789.1"/>
    </source>
</evidence>
<proteinExistence type="predicted"/>
<protein>
    <submittedName>
        <fullName evidence="2">Uncharacterized protein</fullName>
    </submittedName>
</protein>
<accession>A0AA88S481</accession>
<sequence length="108" mass="12692">MDFEQLERVRLKSEQLENTVRMYRRKRRGDRFQLPETERYRAGQDFSDDPNTEHCKYTLSQRSPAGHHQTSAEKLKLGVLPGAQRKEKEEEEDEEEASRPSASLILKS</sequence>
<name>A0AA88S481_CHASR</name>
<reference evidence="2" key="1">
    <citation type="submission" date="2023-07" db="EMBL/GenBank/DDBJ databases">
        <title>Chromosome-level Genome Assembly of Striped Snakehead (Channa striata).</title>
        <authorList>
            <person name="Liu H."/>
        </authorList>
    </citation>
    <scope>NUCLEOTIDE SEQUENCE</scope>
    <source>
        <strain evidence="2">Gz</strain>
        <tissue evidence="2">Muscle</tissue>
    </source>
</reference>
<feature type="region of interest" description="Disordered" evidence="1">
    <location>
        <begin position="34"/>
        <end position="108"/>
    </location>
</feature>
<dbReference type="EMBL" id="JAUPFM010000018">
    <property type="protein sequence ID" value="KAK2822789.1"/>
    <property type="molecule type" value="Genomic_DNA"/>
</dbReference>
<comment type="caution">
    <text evidence="2">The sequence shown here is derived from an EMBL/GenBank/DDBJ whole genome shotgun (WGS) entry which is preliminary data.</text>
</comment>
<keyword evidence="3" id="KW-1185">Reference proteome</keyword>
<dbReference type="AlphaFoldDB" id="A0AA88S481"/>
<gene>
    <name evidence="2" type="ORF">Q5P01_022854</name>
</gene>